<reference evidence="1" key="1">
    <citation type="journal article" date="2020" name="mSystems">
        <title>Genome- and Community-Level Interaction Insights into Carbon Utilization and Element Cycling Functions of Hydrothermarchaeota in Hydrothermal Sediment.</title>
        <authorList>
            <person name="Zhou Z."/>
            <person name="Liu Y."/>
            <person name="Xu W."/>
            <person name="Pan J."/>
            <person name="Luo Z.H."/>
            <person name="Li M."/>
        </authorList>
    </citation>
    <scope>NUCLEOTIDE SEQUENCE [LARGE SCALE GENOMIC DNA]</scope>
    <source>
        <strain evidence="1">HyVt-501</strain>
    </source>
</reference>
<evidence type="ECO:0008006" key="2">
    <source>
        <dbReference type="Google" id="ProtNLM"/>
    </source>
</evidence>
<proteinExistence type="predicted"/>
<dbReference type="PANTHER" id="PTHR43883">
    <property type="entry name" value="SLR0207 PROTEIN"/>
    <property type="match status" value="1"/>
</dbReference>
<protein>
    <recommendedName>
        <fullName evidence="2">Gluconokinase</fullName>
    </recommendedName>
</protein>
<dbReference type="Proteomes" id="UP000885792">
    <property type="component" value="Unassembled WGS sequence"/>
</dbReference>
<dbReference type="SUPFAM" id="SSF52540">
    <property type="entry name" value="P-loop containing nucleoside triphosphate hydrolases"/>
    <property type="match status" value="1"/>
</dbReference>
<evidence type="ECO:0000313" key="1">
    <source>
        <dbReference type="EMBL" id="HHJ64542.1"/>
    </source>
</evidence>
<dbReference type="AlphaFoldDB" id="A0A7C5QIT0"/>
<comment type="caution">
    <text evidence="1">The sequence shown here is derived from an EMBL/GenBank/DDBJ whole genome shotgun (WGS) entry which is preliminary data.</text>
</comment>
<feature type="non-terminal residue" evidence="1">
    <location>
        <position position="83"/>
    </location>
</feature>
<dbReference type="Gene3D" id="3.40.50.300">
    <property type="entry name" value="P-loop containing nucleotide triphosphate hydrolases"/>
    <property type="match status" value="1"/>
</dbReference>
<dbReference type="PANTHER" id="PTHR43883:SF1">
    <property type="entry name" value="GLUCONOKINASE"/>
    <property type="match status" value="1"/>
</dbReference>
<dbReference type="InterPro" id="IPR052732">
    <property type="entry name" value="Cell-binding_unc_protein"/>
</dbReference>
<gene>
    <name evidence="1" type="ORF">ENJ61_06505</name>
</gene>
<organism evidence="1">
    <name type="scientific">Aquifex aeolicus</name>
    <dbReference type="NCBI Taxonomy" id="63363"/>
    <lineage>
        <taxon>Bacteria</taxon>
        <taxon>Pseudomonadati</taxon>
        <taxon>Aquificota</taxon>
        <taxon>Aquificia</taxon>
        <taxon>Aquificales</taxon>
        <taxon>Aquificaceae</taxon>
        <taxon>Aquifex</taxon>
    </lineage>
</organism>
<name>A0A7C5QIT0_AQUAO</name>
<dbReference type="Pfam" id="PF13671">
    <property type="entry name" value="AAA_33"/>
    <property type="match status" value="1"/>
</dbReference>
<dbReference type="EMBL" id="DRNB01000234">
    <property type="protein sequence ID" value="HHJ64542.1"/>
    <property type="molecule type" value="Genomic_DNA"/>
</dbReference>
<accession>A0A7C5QIT0</accession>
<sequence length="83" mass="9465">MGNPVVIFGLSGSGKSFLSQMLAEEMGFIWLRSDVIRKRLAGMEPQQSARAPFGKGIYGEEMTRRVYEEMIEMAKRHVREGKR</sequence>
<dbReference type="InterPro" id="IPR027417">
    <property type="entry name" value="P-loop_NTPase"/>
</dbReference>